<dbReference type="InterPro" id="IPR013762">
    <property type="entry name" value="Integrase-like_cat_sf"/>
</dbReference>
<accession>A0A4Y8IDP0</accession>
<evidence type="ECO:0000313" key="8">
    <source>
        <dbReference type="Proteomes" id="UP000297975"/>
    </source>
</evidence>
<protein>
    <recommendedName>
        <fullName evidence="9">Site-specific integrase</fullName>
    </recommendedName>
</protein>
<evidence type="ECO:0000256" key="1">
    <source>
        <dbReference type="ARBA" id="ARBA00008857"/>
    </source>
</evidence>
<gene>
    <name evidence="7" type="ORF">E3U55_14385</name>
</gene>
<dbReference type="InterPro" id="IPR011010">
    <property type="entry name" value="DNA_brk_join_enz"/>
</dbReference>
<comment type="similarity">
    <text evidence="1">Belongs to the 'phage' integrase family.</text>
</comment>
<dbReference type="InterPro" id="IPR044068">
    <property type="entry name" value="CB"/>
</dbReference>
<dbReference type="PROSITE" id="PS51898">
    <property type="entry name" value="TYR_RECOMBINASE"/>
    <property type="match status" value="1"/>
</dbReference>
<dbReference type="RefSeq" id="WP_134341177.1">
    <property type="nucleotide sequence ID" value="NZ_SOPW01000019.1"/>
</dbReference>
<dbReference type="PROSITE" id="PS51900">
    <property type="entry name" value="CB"/>
    <property type="match status" value="1"/>
</dbReference>
<comment type="caution">
    <text evidence="7">The sequence shown here is derived from an EMBL/GenBank/DDBJ whole genome shotgun (WGS) entry which is preliminary data.</text>
</comment>
<dbReference type="CDD" id="cd00397">
    <property type="entry name" value="DNA_BRE_C"/>
    <property type="match status" value="1"/>
</dbReference>
<dbReference type="GO" id="GO:0003677">
    <property type="term" value="F:DNA binding"/>
    <property type="evidence" value="ECO:0007669"/>
    <property type="project" value="UniProtKB-UniRule"/>
</dbReference>
<dbReference type="InterPro" id="IPR010998">
    <property type="entry name" value="Integrase_recombinase_N"/>
</dbReference>
<keyword evidence="8" id="KW-1185">Reference proteome</keyword>
<keyword evidence="3" id="KW-0233">DNA recombination</keyword>
<evidence type="ECO:0000256" key="4">
    <source>
        <dbReference type="PROSITE-ProRule" id="PRU01248"/>
    </source>
</evidence>
<keyword evidence="2 4" id="KW-0238">DNA-binding</keyword>
<dbReference type="Gene3D" id="1.10.150.130">
    <property type="match status" value="1"/>
</dbReference>
<dbReference type="InterPro" id="IPR050090">
    <property type="entry name" value="Tyrosine_recombinase_XerCD"/>
</dbReference>
<dbReference type="Proteomes" id="UP000297975">
    <property type="component" value="Unassembled WGS sequence"/>
</dbReference>
<reference evidence="7 8" key="1">
    <citation type="submission" date="2019-03" db="EMBL/GenBank/DDBJ databases">
        <authorList>
            <person name="He R.-H."/>
        </authorList>
    </citation>
    <scope>NUCLEOTIDE SEQUENCE [LARGE SCALE GENOMIC DNA]</scope>
    <source>
        <strain evidence="8">SH 714</strain>
    </source>
</reference>
<name>A0A4Y8IDP0_9BACI</name>
<dbReference type="PANTHER" id="PTHR30349:SF41">
    <property type="entry name" value="INTEGRASE_RECOMBINASE PROTEIN MJ0367-RELATED"/>
    <property type="match status" value="1"/>
</dbReference>
<dbReference type="PANTHER" id="PTHR30349">
    <property type="entry name" value="PHAGE INTEGRASE-RELATED"/>
    <property type="match status" value="1"/>
</dbReference>
<sequence length="497" mass="59037">MARNTPNRGGLLPDISRLNEEAKDDSLNASLTKSFSLKSIETLLLGKSITNKSRCLYEGNAETLLENLSIDDCSIQGYIGPDAINDEIWNLEIKRSINALPILRFIECKKHLAPYSFLKIVEVMTELSNYHHLKYQNEEATKEDFKDLSLYTYIISNSTQPNYVKDVLLQFHKLAIDPFYKEDNVVLWERKKRTVQDFQHPTYKRYIKYLLRNRILPQTERSYQGILKRFFIWLTTILEEFKSYNMNDVPIYKIKREHLQDYKRYLLIQVKHGNRSLNKASDDLYVIKDFFQHLYQNKQVLQDITQQIGAIKQKKYHYRDLPNKEELMQFFNTVELYAEDPLTDGLAFGFLYNNGLRVSEMANLQWENVNLERNTISLKRKGNKSCVIYIPSILRTKLKQLFEMRKDYTFVFSEKPESFKKKIREHYMVYAKLAGWTFPNNVHIFRHIFITYLTENNCSPQALKELADVENLETLSYYFHRSEERLIDEVNKLDLNF</sequence>
<feature type="domain" description="Core-binding (CB)" evidence="6">
    <location>
        <begin position="197"/>
        <end position="295"/>
    </location>
</feature>
<dbReference type="AlphaFoldDB" id="A0A4Y8IDP0"/>
<evidence type="ECO:0000313" key="7">
    <source>
        <dbReference type="EMBL" id="TFB14102.1"/>
    </source>
</evidence>
<dbReference type="Gene3D" id="1.10.443.10">
    <property type="entry name" value="Intergrase catalytic core"/>
    <property type="match status" value="1"/>
</dbReference>
<organism evidence="7 8">
    <name type="scientific">Filobacillus milosensis</name>
    <dbReference type="NCBI Taxonomy" id="94137"/>
    <lineage>
        <taxon>Bacteria</taxon>
        <taxon>Bacillati</taxon>
        <taxon>Bacillota</taxon>
        <taxon>Bacilli</taxon>
        <taxon>Bacillales</taxon>
        <taxon>Bacillaceae</taxon>
        <taxon>Filobacillus</taxon>
    </lineage>
</organism>
<dbReference type="EMBL" id="SOPW01000019">
    <property type="protein sequence ID" value="TFB14102.1"/>
    <property type="molecule type" value="Genomic_DNA"/>
</dbReference>
<dbReference type="OrthoDB" id="2759316at2"/>
<evidence type="ECO:0000256" key="2">
    <source>
        <dbReference type="ARBA" id="ARBA00023125"/>
    </source>
</evidence>
<dbReference type="InterPro" id="IPR002104">
    <property type="entry name" value="Integrase_catalytic"/>
</dbReference>
<evidence type="ECO:0000259" key="6">
    <source>
        <dbReference type="PROSITE" id="PS51900"/>
    </source>
</evidence>
<evidence type="ECO:0000256" key="3">
    <source>
        <dbReference type="ARBA" id="ARBA00023172"/>
    </source>
</evidence>
<dbReference type="SUPFAM" id="SSF56349">
    <property type="entry name" value="DNA breaking-rejoining enzymes"/>
    <property type="match status" value="1"/>
</dbReference>
<dbReference type="GO" id="GO:0015074">
    <property type="term" value="P:DNA integration"/>
    <property type="evidence" value="ECO:0007669"/>
    <property type="project" value="InterPro"/>
</dbReference>
<evidence type="ECO:0008006" key="9">
    <source>
        <dbReference type="Google" id="ProtNLM"/>
    </source>
</evidence>
<evidence type="ECO:0000259" key="5">
    <source>
        <dbReference type="PROSITE" id="PS51898"/>
    </source>
</evidence>
<dbReference type="GO" id="GO:0006310">
    <property type="term" value="P:DNA recombination"/>
    <property type="evidence" value="ECO:0007669"/>
    <property type="project" value="UniProtKB-KW"/>
</dbReference>
<proteinExistence type="inferred from homology"/>
<feature type="domain" description="Tyr recombinase" evidence="5">
    <location>
        <begin position="317"/>
        <end position="491"/>
    </location>
</feature>
<dbReference type="Pfam" id="PF00589">
    <property type="entry name" value="Phage_integrase"/>
    <property type="match status" value="1"/>
</dbReference>